<evidence type="ECO:0000313" key="8">
    <source>
        <dbReference type="Proteomes" id="UP000094067"/>
    </source>
</evidence>
<keyword evidence="5" id="KW-0813">Transport</keyword>
<feature type="transmembrane region" description="Helical" evidence="5">
    <location>
        <begin position="121"/>
        <end position="145"/>
    </location>
</feature>
<dbReference type="Proteomes" id="UP000094067">
    <property type="component" value="Unassembled WGS sequence"/>
</dbReference>
<dbReference type="GO" id="GO:0055085">
    <property type="term" value="P:transmembrane transport"/>
    <property type="evidence" value="ECO:0007669"/>
    <property type="project" value="InterPro"/>
</dbReference>
<evidence type="ECO:0000256" key="1">
    <source>
        <dbReference type="ARBA" id="ARBA00004141"/>
    </source>
</evidence>
<keyword evidence="7" id="KW-0762">Sugar transport</keyword>
<keyword evidence="3 5" id="KW-1133">Transmembrane helix</keyword>
<organism evidence="7 8">
    <name type="scientific">Eisenbergiella tayi</name>
    <dbReference type="NCBI Taxonomy" id="1432052"/>
    <lineage>
        <taxon>Bacteria</taxon>
        <taxon>Bacillati</taxon>
        <taxon>Bacillota</taxon>
        <taxon>Clostridia</taxon>
        <taxon>Lachnospirales</taxon>
        <taxon>Lachnospiraceae</taxon>
        <taxon>Eisenbergiella</taxon>
    </lineage>
</organism>
<evidence type="ECO:0000313" key="7">
    <source>
        <dbReference type="EMBL" id="ODM05028.1"/>
    </source>
</evidence>
<dbReference type="Gene3D" id="1.10.3720.10">
    <property type="entry name" value="MetI-like"/>
    <property type="match status" value="1"/>
</dbReference>
<dbReference type="PANTHER" id="PTHR43496">
    <property type="entry name" value="PROTEIN LPLB"/>
    <property type="match status" value="1"/>
</dbReference>
<dbReference type="RefSeq" id="WP_069151433.1">
    <property type="nucleotide sequence ID" value="NZ_MCGH01000002.1"/>
</dbReference>
<keyword evidence="4 5" id="KW-0472">Membrane</keyword>
<dbReference type="AlphaFoldDB" id="A0A1E3A8J4"/>
<evidence type="ECO:0000256" key="5">
    <source>
        <dbReference type="RuleBase" id="RU363032"/>
    </source>
</evidence>
<dbReference type="InterPro" id="IPR000515">
    <property type="entry name" value="MetI-like"/>
</dbReference>
<dbReference type="PATRIC" id="fig|1432052.4.peg.1023"/>
<feature type="transmembrane region" description="Helical" evidence="5">
    <location>
        <begin position="221"/>
        <end position="245"/>
    </location>
</feature>
<dbReference type="GO" id="GO:0005886">
    <property type="term" value="C:plasma membrane"/>
    <property type="evidence" value="ECO:0007669"/>
    <property type="project" value="UniProtKB-SubCell"/>
</dbReference>
<feature type="domain" description="ABC transmembrane type-1" evidence="6">
    <location>
        <begin position="85"/>
        <end position="307"/>
    </location>
</feature>
<protein>
    <submittedName>
        <fullName evidence="7">Putative multiple-sugar transport system permease YteP</fullName>
    </submittedName>
</protein>
<feature type="transmembrane region" description="Helical" evidence="5">
    <location>
        <begin position="190"/>
        <end position="209"/>
    </location>
</feature>
<gene>
    <name evidence="7" type="primary">yteP_16</name>
    <name evidence="7" type="ORF">BEI61_00911</name>
</gene>
<comment type="caution">
    <text evidence="7">The sequence shown here is derived from an EMBL/GenBank/DDBJ whole genome shotgun (WGS) entry which is preliminary data.</text>
</comment>
<dbReference type="InterPro" id="IPR035906">
    <property type="entry name" value="MetI-like_sf"/>
</dbReference>
<sequence length="320" mass="36045">MGIEEKRRNRHKFWVKLKRQRVLQIFAWAGIIYLLIFNYAPMAGILVAFKKYSIKDGFWGIFTNEWAGLKYFREFFSDYMCWPVIKNTLIISFLKILASFPAPILLAIMLTEVRNRHFKKFVQAVSYLPYFISWVIVAGILTAFFSQSRGLVSELIIKLGISDKGVSFLTNPDAYYQLAVWTSIWKSTGWWSIIFLAAISGIDPGLYEAAMVDGAGRLKRIWHITLPGILPAIVTVLILSVGSFLGGGMMGGNFDQTMMLGNKLNASASEIVQTYAFKTGMVDLRFNYATAIDLMQSIISVVLIFATNAVSKKVTDTGLF</sequence>
<comment type="subcellular location">
    <subcellularLocation>
        <location evidence="5">Cell membrane</location>
        <topology evidence="5">Multi-pass membrane protein</topology>
    </subcellularLocation>
    <subcellularLocation>
        <location evidence="1">Membrane</location>
        <topology evidence="1">Multi-pass membrane protein</topology>
    </subcellularLocation>
</comment>
<name>A0A1E3A8J4_9FIRM</name>
<feature type="transmembrane region" description="Helical" evidence="5">
    <location>
        <begin position="89"/>
        <end position="109"/>
    </location>
</feature>
<evidence type="ECO:0000259" key="6">
    <source>
        <dbReference type="PROSITE" id="PS50928"/>
    </source>
</evidence>
<dbReference type="SUPFAM" id="SSF161098">
    <property type="entry name" value="MetI-like"/>
    <property type="match status" value="1"/>
</dbReference>
<evidence type="ECO:0000256" key="3">
    <source>
        <dbReference type="ARBA" id="ARBA00022989"/>
    </source>
</evidence>
<evidence type="ECO:0000256" key="2">
    <source>
        <dbReference type="ARBA" id="ARBA00022692"/>
    </source>
</evidence>
<feature type="transmembrane region" description="Helical" evidence="5">
    <location>
        <begin position="21"/>
        <end position="49"/>
    </location>
</feature>
<comment type="similarity">
    <text evidence="5">Belongs to the binding-protein-dependent transport system permease family.</text>
</comment>
<dbReference type="Pfam" id="PF00528">
    <property type="entry name" value="BPD_transp_1"/>
    <property type="match status" value="1"/>
</dbReference>
<accession>A0A1E3A8J4</accession>
<proteinExistence type="inferred from homology"/>
<reference evidence="7 8" key="1">
    <citation type="submission" date="2016-07" db="EMBL/GenBank/DDBJ databases">
        <title>Characterization of isolates of Eisenbergiella tayi derived from blood cultures, using whole genome sequencing.</title>
        <authorList>
            <person name="Burdz T."/>
            <person name="Wiebe D."/>
            <person name="Huynh C."/>
            <person name="Bernard K."/>
        </authorList>
    </citation>
    <scope>NUCLEOTIDE SEQUENCE [LARGE SCALE GENOMIC DNA]</scope>
    <source>
        <strain evidence="7 8">NML 110608</strain>
    </source>
</reference>
<dbReference type="PROSITE" id="PS50928">
    <property type="entry name" value="ABC_TM1"/>
    <property type="match status" value="1"/>
</dbReference>
<dbReference type="EMBL" id="MCGH01000002">
    <property type="protein sequence ID" value="ODM05028.1"/>
    <property type="molecule type" value="Genomic_DNA"/>
</dbReference>
<dbReference type="PANTHER" id="PTHR43496:SF1">
    <property type="entry name" value="POLYGALACTURONAN_RHAMNOGALACTURONAN TRANSPORT SYSTEM PERMEASE PROTEIN YTEP"/>
    <property type="match status" value="1"/>
</dbReference>
<dbReference type="CDD" id="cd06261">
    <property type="entry name" value="TM_PBP2"/>
    <property type="match status" value="1"/>
</dbReference>
<keyword evidence="2 5" id="KW-0812">Transmembrane</keyword>
<evidence type="ECO:0000256" key="4">
    <source>
        <dbReference type="ARBA" id="ARBA00023136"/>
    </source>
</evidence>
<feature type="transmembrane region" description="Helical" evidence="5">
    <location>
        <begin position="286"/>
        <end position="306"/>
    </location>
</feature>